<keyword evidence="1" id="KW-1133">Transmembrane helix</keyword>
<dbReference type="Proteomes" id="UP000199584">
    <property type="component" value="Unassembled WGS sequence"/>
</dbReference>
<evidence type="ECO:0000313" key="2">
    <source>
        <dbReference type="EMBL" id="SFR18594.1"/>
    </source>
</evidence>
<evidence type="ECO:0000313" key="3">
    <source>
        <dbReference type="Proteomes" id="UP000199584"/>
    </source>
</evidence>
<keyword evidence="1" id="KW-0472">Membrane</keyword>
<reference evidence="3" key="1">
    <citation type="submission" date="2016-10" db="EMBL/GenBank/DDBJ databases">
        <authorList>
            <person name="Varghese N."/>
            <person name="Submissions S."/>
        </authorList>
    </citation>
    <scope>NUCLEOTIDE SEQUENCE [LARGE SCALE GENOMIC DNA]</scope>
    <source>
        <strain evidence="3">DSM 3669</strain>
    </source>
</reference>
<accession>A0A1I6ELE8</accession>
<dbReference type="EMBL" id="FOYM01000062">
    <property type="protein sequence ID" value="SFR18594.1"/>
    <property type="molecule type" value="Genomic_DNA"/>
</dbReference>
<proteinExistence type="predicted"/>
<evidence type="ECO:0000256" key="1">
    <source>
        <dbReference type="SAM" id="Phobius"/>
    </source>
</evidence>
<name>A0A1I6ELE8_9FIRM</name>
<sequence>MFHKFTGIQGKLLALIFSLIIISVTVVGYFAVSQLYNYGNKMQKTSGITWWPLIKTS</sequence>
<feature type="transmembrane region" description="Helical" evidence="1">
    <location>
        <begin position="12"/>
        <end position="32"/>
    </location>
</feature>
<protein>
    <submittedName>
        <fullName evidence="2">Uncharacterized protein</fullName>
    </submittedName>
</protein>
<gene>
    <name evidence="2" type="ORF">SAMN05660706_1622</name>
</gene>
<dbReference type="AlphaFoldDB" id="A0A1I6ELE8"/>
<organism evidence="2 3">
    <name type="scientific">Desulfoscipio geothermicus DSM 3669</name>
    <dbReference type="NCBI Taxonomy" id="1121426"/>
    <lineage>
        <taxon>Bacteria</taxon>
        <taxon>Bacillati</taxon>
        <taxon>Bacillota</taxon>
        <taxon>Clostridia</taxon>
        <taxon>Eubacteriales</taxon>
        <taxon>Desulfallaceae</taxon>
        <taxon>Desulfoscipio</taxon>
    </lineage>
</organism>
<keyword evidence="3" id="KW-1185">Reference proteome</keyword>
<keyword evidence="1" id="KW-0812">Transmembrane</keyword>